<dbReference type="PRINTS" id="PR00380">
    <property type="entry name" value="KINESINHEAVY"/>
</dbReference>
<comment type="similarity">
    <text evidence="7">Belongs to the TRAFAC class myosin-kinesin ATPase superfamily. Kinesin family. KIN-12 subfamily.</text>
</comment>
<gene>
    <name evidence="12" type="ORF">CEPIT_LOCUS8400</name>
</gene>
<dbReference type="GO" id="GO:0007018">
    <property type="term" value="P:microtubule-based movement"/>
    <property type="evidence" value="ECO:0007669"/>
    <property type="project" value="InterPro"/>
</dbReference>
<keyword evidence="2" id="KW-0493">Microtubule</keyword>
<dbReference type="PANTHER" id="PTHR37739">
    <property type="entry name" value="KINESIN-LIKE PROTEIN KIN-12D"/>
    <property type="match status" value="1"/>
</dbReference>
<dbReference type="Gene3D" id="3.40.850.10">
    <property type="entry name" value="Kinesin motor domain"/>
    <property type="match status" value="1"/>
</dbReference>
<dbReference type="GO" id="GO:0005874">
    <property type="term" value="C:microtubule"/>
    <property type="evidence" value="ECO:0007669"/>
    <property type="project" value="UniProtKB-KW"/>
</dbReference>
<proteinExistence type="inferred from homology"/>
<dbReference type="GO" id="GO:0005524">
    <property type="term" value="F:ATP binding"/>
    <property type="evidence" value="ECO:0007669"/>
    <property type="project" value="UniProtKB-UniRule"/>
</dbReference>
<evidence type="ECO:0000256" key="7">
    <source>
        <dbReference type="ARBA" id="ARBA00034488"/>
    </source>
</evidence>
<accession>A0AAV0CRZ3</accession>
<feature type="coiled-coil region" evidence="9">
    <location>
        <begin position="772"/>
        <end position="993"/>
    </location>
</feature>
<dbReference type="PROSITE" id="PS50067">
    <property type="entry name" value="KINESIN_MOTOR_2"/>
    <property type="match status" value="1"/>
</dbReference>
<evidence type="ECO:0000256" key="4">
    <source>
        <dbReference type="ARBA" id="ARBA00022840"/>
    </source>
</evidence>
<evidence type="ECO:0000256" key="5">
    <source>
        <dbReference type="ARBA" id="ARBA00023054"/>
    </source>
</evidence>
<feature type="binding site" evidence="8">
    <location>
        <begin position="165"/>
        <end position="172"/>
    </location>
    <ligand>
        <name>ATP</name>
        <dbReference type="ChEBI" id="CHEBI:30616"/>
    </ligand>
</feature>
<feature type="domain" description="Kinesin motor" evidence="11">
    <location>
        <begin position="84"/>
        <end position="421"/>
    </location>
</feature>
<feature type="coiled-coil region" evidence="9">
    <location>
        <begin position="570"/>
        <end position="624"/>
    </location>
</feature>
<feature type="coiled-coil region" evidence="9">
    <location>
        <begin position="683"/>
        <end position="717"/>
    </location>
</feature>
<keyword evidence="5 9" id="KW-0175">Coiled coil</keyword>
<organism evidence="12 13">
    <name type="scientific">Cuscuta epithymum</name>
    <dbReference type="NCBI Taxonomy" id="186058"/>
    <lineage>
        <taxon>Eukaryota</taxon>
        <taxon>Viridiplantae</taxon>
        <taxon>Streptophyta</taxon>
        <taxon>Embryophyta</taxon>
        <taxon>Tracheophyta</taxon>
        <taxon>Spermatophyta</taxon>
        <taxon>Magnoliopsida</taxon>
        <taxon>eudicotyledons</taxon>
        <taxon>Gunneridae</taxon>
        <taxon>Pentapetalae</taxon>
        <taxon>asterids</taxon>
        <taxon>lamiids</taxon>
        <taxon>Solanales</taxon>
        <taxon>Convolvulaceae</taxon>
        <taxon>Cuscuteae</taxon>
        <taxon>Cuscuta</taxon>
        <taxon>Cuscuta subgen. Cuscuta</taxon>
    </lineage>
</organism>
<dbReference type="InterPro" id="IPR044986">
    <property type="entry name" value="KIF15/KIN-12"/>
</dbReference>
<dbReference type="InterPro" id="IPR027417">
    <property type="entry name" value="P-loop_NTPase"/>
</dbReference>
<evidence type="ECO:0000256" key="8">
    <source>
        <dbReference type="PROSITE-ProRule" id="PRU00283"/>
    </source>
</evidence>
<dbReference type="InterPro" id="IPR001752">
    <property type="entry name" value="Kinesin_motor_dom"/>
</dbReference>
<evidence type="ECO:0000259" key="11">
    <source>
        <dbReference type="PROSITE" id="PS50067"/>
    </source>
</evidence>
<feature type="coiled-coil region" evidence="9">
    <location>
        <begin position="1275"/>
        <end position="1337"/>
    </location>
</feature>
<comment type="caution">
    <text evidence="12">The sequence shown here is derived from an EMBL/GenBank/DDBJ whole genome shotgun (WGS) entry which is preliminary data.</text>
</comment>
<dbReference type="SUPFAM" id="SSF52540">
    <property type="entry name" value="P-loop containing nucleoside triphosphate hydrolases"/>
    <property type="match status" value="1"/>
</dbReference>
<dbReference type="PANTHER" id="PTHR37739:SF14">
    <property type="entry name" value="KINESIN-LIKE PROTEIN KIN-12E"/>
    <property type="match status" value="1"/>
</dbReference>
<evidence type="ECO:0000256" key="1">
    <source>
        <dbReference type="ARBA" id="ARBA00004474"/>
    </source>
</evidence>
<dbReference type="FunFam" id="3.40.850.10:FF:000033">
    <property type="entry name" value="Kinesin-like protein KIN-12E"/>
    <property type="match status" value="1"/>
</dbReference>
<dbReference type="GO" id="GO:0008017">
    <property type="term" value="F:microtubule binding"/>
    <property type="evidence" value="ECO:0007669"/>
    <property type="project" value="InterPro"/>
</dbReference>
<dbReference type="Pfam" id="PF00225">
    <property type="entry name" value="Kinesin"/>
    <property type="match status" value="1"/>
</dbReference>
<evidence type="ECO:0000256" key="6">
    <source>
        <dbReference type="ARBA" id="ARBA00023175"/>
    </source>
</evidence>
<dbReference type="SMART" id="SM00129">
    <property type="entry name" value="KISc"/>
    <property type="match status" value="1"/>
</dbReference>
<keyword evidence="3 8" id="KW-0547">Nucleotide-binding</keyword>
<keyword evidence="13" id="KW-1185">Reference proteome</keyword>
<dbReference type="InterPro" id="IPR036961">
    <property type="entry name" value="Kinesin_motor_dom_sf"/>
</dbReference>
<evidence type="ECO:0000256" key="2">
    <source>
        <dbReference type="ARBA" id="ARBA00022701"/>
    </source>
</evidence>
<keyword evidence="4 8" id="KW-0067">ATP-binding</keyword>
<feature type="coiled-coil region" evidence="9">
    <location>
        <begin position="428"/>
        <end position="455"/>
    </location>
</feature>
<name>A0AAV0CRZ3_9ASTE</name>
<dbReference type="PROSITE" id="PS00411">
    <property type="entry name" value="KINESIN_MOTOR_1"/>
    <property type="match status" value="1"/>
</dbReference>
<dbReference type="GO" id="GO:0009536">
    <property type="term" value="C:plastid"/>
    <property type="evidence" value="ECO:0007669"/>
    <property type="project" value="UniProtKB-SubCell"/>
</dbReference>
<feature type="region of interest" description="Disordered" evidence="10">
    <location>
        <begin position="1048"/>
        <end position="1067"/>
    </location>
</feature>
<dbReference type="EMBL" id="CAMAPF010000040">
    <property type="protein sequence ID" value="CAH9083181.1"/>
    <property type="molecule type" value="Genomic_DNA"/>
</dbReference>
<comment type="subcellular location">
    <subcellularLocation>
        <location evidence="1">Plastid</location>
    </subcellularLocation>
</comment>
<dbReference type="Proteomes" id="UP001152523">
    <property type="component" value="Unassembled WGS sequence"/>
</dbReference>
<reference evidence="12" key="1">
    <citation type="submission" date="2022-07" db="EMBL/GenBank/DDBJ databases">
        <authorList>
            <person name="Macas J."/>
            <person name="Novak P."/>
            <person name="Neumann P."/>
        </authorList>
    </citation>
    <scope>NUCLEOTIDE SEQUENCE</scope>
</reference>
<evidence type="ECO:0000256" key="3">
    <source>
        <dbReference type="ARBA" id="ARBA00022741"/>
    </source>
</evidence>
<feature type="coiled-coil region" evidence="9">
    <location>
        <begin position="1197"/>
        <end position="1242"/>
    </location>
</feature>
<evidence type="ECO:0000256" key="9">
    <source>
        <dbReference type="SAM" id="Coils"/>
    </source>
</evidence>
<evidence type="ECO:0000313" key="12">
    <source>
        <dbReference type="EMBL" id="CAH9083181.1"/>
    </source>
</evidence>
<feature type="coiled-coil region" evidence="9">
    <location>
        <begin position="1367"/>
        <end position="1394"/>
    </location>
</feature>
<protein>
    <recommendedName>
        <fullName evidence="11">Kinesin motor domain-containing protein</fullName>
    </recommendedName>
</protein>
<keyword evidence="6 8" id="KW-0505">Motor protein</keyword>
<evidence type="ECO:0000256" key="10">
    <source>
        <dbReference type="SAM" id="MobiDB-lite"/>
    </source>
</evidence>
<sequence>MPLISEAQSAMKSRFGFHDSNHSSSEQTPQAMLAVKSSPDLRMLKSACKERKENHDADTAQTALSNQQRSFEFREDPAFWKEHNVQVIIRVRPLSGSEISLYGRSQCVKQDSSQTITWTGHPESRFTFDLIADENVTQEMLFKVAGVPMVENCVEGYNSCMFAYGQTGSGKTHTMLGDIDGGTRRHSVNCGMTPRVFEYLFSRIQKEKEARREEKIRFICRCSFLEIYNEQILDLLDPSSVNLQIREDTKKGIHVENLTEVEVTSARDVIQQLVQGAANRKVASTNMNRASSRSHSVFTCVIESKWESQGVTHHRFARLNLVDLAGSERQKSSGAEGERLKEATNINKSLSTLGLVIMNLVNMSNGKSLHVPYRDSKLTFLLQDSLGGNAKTIIIANVSPSSSCSLETLSTLKFAQRAKFIKNHAVINEDASGDIIAMRVQIQNLKKEVARLRSMVNVGADACEVDSRTVALPGSPTSMKWEGIHGLSSPLASDKKMSYKKDYEVALVGAFRREKDKDIAMQALTAENQAAMQLAKQREDEIQGLKMRLRFRESAIKRLESVASGKISAETHLLKEKEEHLKEMEVLRNQVDRNQEVTRFAMENLRLKEEIRRLKSFYEEGERERMNEQVMILENQLREALDWKLMHGSDDIDTQKPAQPMRTAVDEENEFLRLQAIYNQSELDALRKKLDICVEEKENLERHISEMVKELESERCSKAAMMEDLKLQNDLSSLENNFQMPNIGVGDQVELETMVDAIAAASQREAEAHETAISLTKENDELKIKINVLIEDNQKLIELYEQAVADNKNSAKPAEKGCELLTGETEQLKREVELLKNQLAEMHEEKEKLMGLYENAVQEKKREEEMHKESERLMDLFENAMAEKKKDVECLNLQLREMHEENERLMSLYDIAMQDKKRDVEHLNNQLVEMHEENEKLMGLYENVMEENRRGIGSLDNQLVELHEENEKLMGLYEEAMKERDEIKRLLSSATEKKPLENKEEFHNLYSEDHNKHNNSASRNQIEEAHEDNASCLIDVDVQDEYSQYSVRSYTGNDSDSEELPPPSCKVSAGVNVEEKELVRRKLYEVQEKLLKSVNTVSMFGSLERALLEIDELSRRIMGLEDSIQGKHQVYESLKIASSELQEKTTRVYNKLSALRYTLSSFSSSVSFFEQQGTLARERWNTSLTHLNRKKSELAHLQASKDELMGLHAKAERSESELRCHLDKLKSRLEEESQRLDNDRVLFAIDNNVGKPEVRGKATELLKSTEETTKIQNQVKQCQEKLGALKTEIDDLNRKREKVDGQINIVEKEVKRLSVSAQEMENRLQTITHEKEMVLEMVKEEGKKEMTGKIVEYQQCVFEAALKGEEMAVLDEELQTELQEMDELKRARDSGKQEIHQLLAGLIKHEYCNQSIYV</sequence>
<evidence type="ECO:0000313" key="13">
    <source>
        <dbReference type="Proteomes" id="UP001152523"/>
    </source>
</evidence>
<dbReference type="InterPro" id="IPR019821">
    <property type="entry name" value="Kinesin_motor_CS"/>
</dbReference>
<dbReference type="GO" id="GO:0003777">
    <property type="term" value="F:microtubule motor activity"/>
    <property type="evidence" value="ECO:0007669"/>
    <property type="project" value="InterPro"/>
</dbReference>